<dbReference type="GO" id="GO:0005886">
    <property type="term" value="C:plasma membrane"/>
    <property type="evidence" value="ECO:0007669"/>
    <property type="project" value="UniProtKB-SubCell"/>
</dbReference>
<dbReference type="InterPro" id="IPR050382">
    <property type="entry name" value="MFS_Na/Anion_cotransporter"/>
</dbReference>
<feature type="transmembrane region" description="Helical" evidence="6">
    <location>
        <begin position="74"/>
        <end position="92"/>
    </location>
</feature>
<dbReference type="InterPro" id="IPR000849">
    <property type="entry name" value="Sugar_P_transporter"/>
</dbReference>
<organism evidence="8 9">
    <name type="scientific">Blastopirellula marina</name>
    <dbReference type="NCBI Taxonomy" id="124"/>
    <lineage>
        <taxon>Bacteria</taxon>
        <taxon>Pseudomonadati</taxon>
        <taxon>Planctomycetota</taxon>
        <taxon>Planctomycetia</taxon>
        <taxon>Pirellulales</taxon>
        <taxon>Pirellulaceae</taxon>
        <taxon>Blastopirellula</taxon>
    </lineage>
</organism>
<proteinExistence type="predicted"/>
<dbReference type="InterPro" id="IPR036259">
    <property type="entry name" value="MFS_trans_sf"/>
</dbReference>
<dbReference type="PROSITE" id="PS50850">
    <property type="entry name" value="MFS"/>
    <property type="match status" value="1"/>
</dbReference>
<comment type="subcellular location">
    <subcellularLocation>
        <location evidence="1">Cell membrane</location>
        <topology evidence="1">Multi-pass membrane protein</topology>
    </subcellularLocation>
</comment>
<evidence type="ECO:0000256" key="2">
    <source>
        <dbReference type="ARBA" id="ARBA00022475"/>
    </source>
</evidence>
<keyword evidence="4 6" id="KW-1133">Transmembrane helix</keyword>
<feature type="domain" description="Major facilitator superfamily (MFS) profile" evidence="7">
    <location>
        <begin position="9"/>
        <end position="398"/>
    </location>
</feature>
<feature type="transmembrane region" description="Helical" evidence="6">
    <location>
        <begin position="246"/>
        <end position="265"/>
    </location>
</feature>
<evidence type="ECO:0000256" key="1">
    <source>
        <dbReference type="ARBA" id="ARBA00004651"/>
    </source>
</evidence>
<feature type="transmembrane region" description="Helical" evidence="6">
    <location>
        <begin position="286"/>
        <end position="305"/>
    </location>
</feature>
<evidence type="ECO:0000256" key="5">
    <source>
        <dbReference type="ARBA" id="ARBA00023136"/>
    </source>
</evidence>
<dbReference type="Gene3D" id="1.20.1250.20">
    <property type="entry name" value="MFS general substrate transporter like domains"/>
    <property type="match status" value="2"/>
</dbReference>
<dbReference type="Pfam" id="PF07690">
    <property type="entry name" value="MFS_1"/>
    <property type="match status" value="1"/>
</dbReference>
<dbReference type="CDD" id="cd17319">
    <property type="entry name" value="MFS_ExuT_GudP_like"/>
    <property type="match status" value="1"/>
</dbReference>
<keyword evidence="5 6" id="KW-0472">Membrane</keyword>
<dbReference type="Proteomes" id="UP000240009">
    <property type="component" value="Unassembled WGS sequence"/>
</dbReference>
<dbReference type="InterPro" id="IPR020846">
    <property type="entry name" value="MFS_dom"/>
</dbReference>
<evidence type="ECO:0000313" key="8">
    <source>
        <dbReference type="EMBL" id="PQO27305.1"/>
    </source>
</evidence>
<feature type="transmembrane region" description="Helical" evidence="6">
    <location>
        <begin position="47"/>
        <end position="67"/>
    </location>
</feature>
<evidence type="ECO:0000313" key="9">
    <source>
        <dbReference type="Proteomes" id="UP000240009"/>
    </source>
</evidence>
<dbReference type="PIRSF" id="PIRSF002808">
    <property type="entry name" value="Hexose_phosphate_transp"/>
    <property type="match status" value="1"/>
</dbReference>
<dbReference type="PANTHER" id="PTHR11662:SF399">
    <property type="entry name" value="FI19708P1-RELATED"/>
    <property type="match status" value="1"/>
</dbReference>
<dbReference type="AlphaFoldDB" id="A0A2S8F559"/>
<evidence type="ECO:0000256" key="6">
    <source>
        <dbReference type="SAM" id="Phobius"/>
    </source>
</evidence>
<protein>
    <submittedName>
        <fullName evidence="8">MFS transporter</fullName>
    </submittedName>
</protein>
<dbReference type="GO" id="GO:0022857">
    <property type="term" value="F:transmembrane transporter activity"/>
    <property type="evidence" value="ECO:0007669"/>
    <property type="project" value="InterPro"/>
</dbReference>
<reference evidence="8 9" key="1">
    <citation type="submission" date="2018-02" db="EMBL/GenBank/DDBJ databases">
        <title>Comparative genomes isolates from brazilian mangrove.</title>
        <authorList>
            <person name="Araujo J.E."/>
            <person name="Taketani R.G."/>
            <person name="Silva M.C.P."/>
            <person name="Loureco M.V."/>
            <person name="Andreote F.D."/>
        </authorList>
    </citation>
    <scope>NUCLEOTIDE SEQUENCE [LARGE SCALE GENOMIC DNA]</scope>
    <source>
        <strain evidence="8 9">HEX-2 MGV</strain>
    </source>
</reference>
<dbReference type="PANTHER" id="PTHR11662">
    <property type="entry name" value="SOLUTE CARRIER FAMILY 17"/>
    <property type="match status" value="1"/>
</dbReference>
<keyword evidence="3 6" id="KW-0812">Transmembrane</keyword>
<feature type="transmembrane region" description="Helical" evidence="6">
    <location>
        <begin position="350"/>
        <end position="367"/>
    </location>
</feature>
<dbReference type="RefSeq" id="WP_105355893.1">
    <property type="nucleotide sequence ID" value="NZ_PUIA01000057.1"/>
</dbReference>
<feature type="transmembrane region" description="Helical" evidence="6">
    <location>
        <begin position="211"/>
        <end position="234"/>
    </location>
</feature>
<comment type="caution">
    <text evidence="8">The sequence shown here is derived from an EMBL/GenBank/DDBJ whole genome shotgun (WGS) entry which is preliminary data.</text>
</comment>
<dbReference type="InterPro" id="IPR011701">
    <property type="entry name" value="MFS"/>
</dbReference>
<feature type="transmembrane region" description="Helical" evidence="6">
    <location>
        <begin position="163"/>
        <end position="183"/>
    </location>
</feature>
<keyword evidence="2" id="KW-1003">Cell membrane</keyword>
<sequence>MKSASSVTLLILLVFAIGINYIDRGSLSVVKTDVATEFELSNTQLGLLFSAFFWSYALSQIFAGWLVDRTDVKWIYAGGFLVWSLATVSMAVSSSFAVFLLLRLLLGLGESVAFPASSKLIVLNFEEHRRGLANALLDAASKLGPTLALLLGGLLVASSGWRMLFLVVGLGGLLWLPAWLWLVPSQKKDTKQHAATRTTVPVSALLRRQEFWGTCLGFFCLGYTWAFLLSWLPAYLEESRNFSKESMAIFGSLPFLAMAITSILGGWLSDRLIRGGASTTRVRKSFMLGGLALCALPMFGAVLANDHRVCIGLLCLACASLGFYTSNVWAITQTMAGPYAAGQWTGLQNAIGNIGSAISPALTGWLVQETGSYYSAFAAASVVLIAAVFCYLVMVRQIVPLEWQHQSHELQGAT</sequence>
<evidence type="ECO:0000259" key="7">
    <source>
        <dbReference type="PROSITE" id="PS50850"/>
    </source>
</evidence>
<evidence type="ECO:0000256" key="4">
    <source>
        <dbReference type="ARBA" id="ARBA00022989"/>
    </source>
</evidence>
<accession>A0A2S8F559</accession>
<feature type="transmembrane region" description="Helical" evidence="6">
    <location>
        <begin position="311"/>
        <end position="330"/>
    </location>
</feature>
<name>A0A2S8F559_9BACT</name>
<feature type="transmembrane region" description="Helical" evidence="6">
    <location>
        <begin position="373"/>
        <end position="394"/>
    </location>
</feature>
<dbReference type="OrthoDB" id="6360at2"/>
<dbReference type="SUPFAM" id="SSF103473">
    <property type="entry name" value="MFS general substrate transporter"/>
    <property type="match status" value="1"/>
</dbReference>
<dbReference type="EMBL" id="PUIA01000057">
    <property type="protein sequence ID" value="PQO27305.1"/>
    <property type="molecule type" value="Genomic_DNA"/>
</dbReference>
<evidence type="ECO:0000256" key="3">
    <source>
        <dbReference type="ARBA" id="ARBA00022692"/>
    </source>
</evidence>
<gene>
    <name evidence="8" type="ORF">C5Y96_17325</name>
</gene>